<dbReference type="EMBL" id="JAIKTU010000011">
    <property type="protein sequence ID" value="MBY0756443.1"/>
    <property type="molecule type" value="Genomic_DNA"/>
</dbReference>
<keyword evidence="2 5" id="KW-0812">Transmembrane</keyword>
<feature type="transmembrane region" description="Helical" evidence="5">
    <location>
        <begin position="46"/>
        <end position="68"/>
    </location>
</feature>
<accession>A0ABS7L053</accession>
<dbReference type="InterPro" id="IPR002810">
    <property type="entry name" value="NfeD-like_C"/>
</dbReference>
<dbReference type="RefSeq" id="WP_221861698.1">
    <property type="nucleotide sequence ID" value="NZ_JAIKTU010000011.1"/>
</dbReference>
<evidence type="ECO:0000259" key="6">
    <source>
        <dbReference type="Pfam" id="PF01957"/>
    </source>
</evidence>
<evidence type="ECO:0000313" key="7">
    <source>
        <dbReference type="EMBL" id="MBY0756443.1"/>
    </source>
</evidence>
<dbReference type="PANTHER" id="PTHR33507">
    <property type="entry name" value="INNER MEMBRANE PROTEIN YBBJ"/>
    <property type="match status" value="1"/>
</dbReference>
<comment type="caution">
    <text evidence="7">The sequence shown here is derived from an EMBL/GenBank/DDBJ whole genome shotgun (WGS) entry which is preliminary data.</text>
</comment>
<keyword evidence="4 5" id="KW-0472">Membrane</keyword>
<evidence type="ECO:0000256" key="2">
    <source>
        <dbReference type="ARBA" id="ARBA00022692"/>
    </source>
</evidence>
<gene>
    <name evidence="7" type="ORF">K5V21_13395</name>
</gene>
<organism evidence="7 8">
    <name type="scientific">Clostridium sardiniense</name>
    <name type="common">Clostridium absonum</name>
    <dbReference type="NCBI Taxonomy" id="29369"/>
    <lineage>
        <taxon>Bacteria</taxon>
        <taxon>Bacillati</taxon>
        <taxon>Bacillota</taxon>
        <taxon>Clostridia</taxon>
        <taxon>Eubacteriales</taxon>
        <taxon>Clostridiaceae</taxon>
        <taxon>Clostridium</taxon>
    </lineage>
</organism>
<feature type="domain" description="NfeD-like C-terminal" evidence="6">
    <location>
        <begin position="84"/>
        <end position="137"/>
    </location>
</feature>
<dbReference type="PANTHER" id="PTHR33507:SF3">
    <property type="entry name" value="INNER MEMBRANE PROTEIN YBBJ"/>
    <property type="match status" value="1"/>
</dbReference>
<dbReference type="InterPro" id="IPR052165">
    <property type="entry name" value="Membrane_assoc_protease"/>
</dbReference>
<keyword evidence="8" id="KW-1185">Reference proteome</keyword>
<name>A0ABS7L053_CLOSR</name>
<dbReference type="Gene3D" id="2.40.50.140">
    <property type="entry name" value="Nucleic acid-binding proteins"/>
    <property type="match status" value="1"/>
</dbReference>
<keyword evidence="3 5" id="KW-1133">Transmembrane helix</keyword>
<dbReference type="InterPro" id="IPR012340">
    <property type="entry name" value="NA-bd_OB-fold"/>
</dbReference>
<dbReference type="Proteomes" id="UP001299068">
    <property type="component" value="Unassembled WGS sequence"/>
</dbReference>
<evidence type="ECO:0000256" key="4">
    <source>
        <dbReference type="ARBA" id="ARBA00023136"/>
    </source>
</evidence>
<evidence type="ECO:0000256" key="1">
    <source>
        <dbReference type="ARBA" id="ARBA00004141"/>
    </source>
</evidence>
<protein>
    <submittedName>
        <fullName evidence="7">NfeD family protein</fullName>
    </submittedName>
</protein>
<comment type="subcellular location">
    <subcellularLocation>
        <location evidence="1">Membrane</location>
        <topology evidence="1">Multi-pass membrane protein</topology>
    </subcellularLocation>
</comment>
<dbReference type="Pfam" id="PF01957">
    <property type="entry name" value="NfeD"/>
    <property type="match status" value="1"/>
</dbReference>
<evidence type="ECO:0000313" key="8">
    <source>
        <dbReference type="Proteomes" id="UP001299068"/>
    </source>
</evidence>
<dbReference type="SUPFAM" id="SSF141322">
    <property type="entry name" value="NfeD domain-like"/>
    <property type="match status" value="1"/>
</dbReference>
<sequence length="144" mass="16039">MLLTLLWIIVAIVMVGIDLATSAFLFSWIGLGAIVAMFANLFALSFLVQVIIFGIVSLIAIGIGYPWARKKFKASIRTTPLMEETYIGMIFDAEERIEDVARIKVSGIYWAAVNEGEIIRKGDKFIITGIQGNKFTINKYKGEE</sequence>
<evidence type="ECO:0000256" key="3">
    <source>
        <dbReference type="ARBA" id="ARBA00022989"/>
    </source>
</evidence>
<reference evidence="7 8" key="1">
    <citation type="journal article" date="2021" name="Cell Host Microbe">
        <title>in vivo commensal control of Clostridioides difficile virulence.</title>
        <authorList>
            <person name="Girinathan B.P."/>
            <person name="Dibenedetto N."/>
            <person name="Worley J.N."/>
            <person name="Peltier J."/>
            <person name="Arrieta-Ortiz M.L."/>
            <person name="Rupa Christinal Immanuel S."/>
            <person name="Lavin R."/>
            <person name="Delaney M.L."/>
            <person name="Cummins C."/>
            <person name="Hoffmann M."/>
            <person name="Luo Y."/>
            <person name="Gonzalez-Escalona N."/>
            <person name="Allard M."/>
            <person name="Onderdonk A.B."/>
            <person name="Gerber G.K."/>
            <person name="Sonenshein A.L."/>
            <person name="Baliga N."/>
            <person name="Dupuy B."/>
            <person name="Bry L."/>
        </authorList>
    </citation>
    <scope>NUCLEOTIDE SEQUENCE [LARGE SCALE GENOMIC DNA]</scope>
    <source>
        <strain evidence="7 8">DSM 599</strain>
    </source>
</reference>
<proteinExistence type="predicted"/>
<evidence type="ECO:0000256" key="5">
    <source>
        <dbReference type="SAM" id="Phobius"/>
    </source>
</evidence>